<dbReference type="CDD" id="cd20335">
    <property type="entry name" value="BRcat_RBR"/>
    <property type="match status" value="1"/>
</dbReference>
<dbReference type="GO" id="GO:0008270">
    <property type="term" value="F:zinc ion binding"/>
    <property type="evidence" value="ECO:0007669"/>
    <property type="project" value="UniProtKB-KW"/>
</dbReference>
<evidence type="ECO:0000256" key="3">
    <source>
        <dbReference type="ARBA" id="ARBA00022786"/>
    </source>
</evidence>
<dbReference type="EMBL" id="JAULSR010000002">
    <property type="protein sequence ID" value="KAK0629037.1"/>
    <property type="molecule type" value="Genomic_DNA"/>
</dbReference>
<evidence type="ECO:0000313" key="7">
    <source>
        <dbReference type="Proteomes" id="UP001174934"/>
    </source>
</evidence>
<keyword evidence="4" id="KW-0862">Zinc</keyword>
<dbReference type="Proteomes" id="UP001174934">
    <property type="component" value="Unassembled WGS sequence"/>
</dbReference>
<keyword evidence="7" id="KW-1185">Reference proteome</keyword>
<dbReference type="Pfam" id="PF01485">
    <property type="entry name" value="IBR"/>
    <property type="match status" value="1"/>
</dbReference>
<evidence type="ECO:0000256" key="2">
    <source>
        <dbReference type="ARBA" id="ARBA00022771"/>
    </source>
</evidence>
<feature type="domain" description="IBR" evidence="5">
    <location>
        <begin position="288"/>
        <end position="344"/>
    </location>
</feature>
<keyword evidence="1" id="KW-0479">Metal-binding</keyword>
<evidence type="ECO:0000259" key="5">
    <source>
        <dbReference type="Pfam" id="PF01485"/>
    </source>
</evidence>
<dbReference type="AlphaFoldDB" id="A0AA39X8T2"/>
<dbReference type="InterPro" id="IPR002867">
    <property type="entry name" value="IBR_dom"/>
</dbReference>
<dbReference type="SUPFAM" id="SSF57850">
    <property type="entry name" value="RING/U-box"/>
    <property type="match status" value="1"/>
</dbReference>
<accession>A0AA39X8T2</accession>
<reference evidence="6" key="1">
    <citation type="submission" date="2023-06" db="EMBL/GenBank/DDBJ databases">
        <title>Genome-scale phylogeny and comparative genomics of the fungal order Sordariales.</title>
        <authorList>
            <consortium name="Lawrence Berkeley National Laboratory"/>
            <person name="Hensen N."/>
            <person name="Bonometti L."/>
            <person name="Westerberg I."/>
            <person name="Brannstrom I.O."/>
            <person name="Guillou S."/>
            <person name="Cros-Aarteil S."/>
            <person name="Calhoun S."/>
            <person name="Haridas S."/>
            <person name="Kuo A."/>
            <person name="Mondo S."/>
            <person name="Pangilinan J."/>
            <person name="Riley R."/>
            <person name="LaButti K."/>
            <person name="Andreopoulos B."/>
            <person name="Lipzen A."/>
            <person name="Chen C."/>
            <person name="Yanf M."/>
            <person name="Daum C."/>
            <person name="Ng V."/>
            <person name="Clum A."/>
            <person name="Steindorff A."/>
            <person name="Ohm R."/>
            <person name="Martin F."/>
            <person name="Silar P."/>
            <person name="Natvig D."/>
            <person name="Lalanne C."/>
            <person name="Gautier V."/>
            <person name="Ament-velasquez S.L."/>
            <person name="Kruys A."/>
            <person name="Hutchinson M.I."/>
            <person name="Powell A.J."/>
            <person name="Barry K."/>
            <person name="Miller A.N."/>
            <person name="Grigoriev I.V."/>
            <person name="Debuchy R."/>
            <person name="Gladieux P."/>
            <person name="Thoren M.H."/>
            <person name="Johannesson H."/>
        </authorList>
    </citation>
    <scope>NUCLEOTIDE SEQUENCE</scope>
    <source>
        <strain evidence="6">SMH3391-2</strain>
    </source>
</reference>
<name>A0AA39X8T2_9PEZI</name>
<comment type="caution">
    <text evidence="6">The sequence shown here is derived from an EMBL/GenBank/DDBJ whole genome shotgun (WGS) entry which is preliminary data.</text>
</comment>
<proteinExistence type="predicted"/>
<keyword evidence="3" id="KW-0833">Ubl conjugation pathway</keyword>
<keyword evidence="2" id="KW-0863">Zinc-finger</keyword>
<evidence type="ECO:0000256" key="1">
    <source>
        <dbReference type="ARBA" id="ARBA00022723"/>
    </source>
</evidence>
<organism evidence="6 7">
    <name type="scientific">Bombardia bombarda</name>
    <dbReference type="NCBI Taxonomy" id="252184"/>
    <lineage>
        <taxon>Eukaryota</taxon>
        <taxon>Fungi</taxon>
        <taxon>Dikarya</taxon>
        <taxon>Ascomycota</taxon>
        <taxon>Pezizomycotina</taxon>
        <taxon>Sordariomycetes</taxon>
        <taxon>Sordariomycetidae</taxon>
        <taxon>Sordariales</taxon>
        <taxon>Lasiosphaeriaceae</taxon>
        <taxon>Bombardia</taxon>
    </lineage>
</organism>
<protein>
    <recommendedName>
        <fullName evidence="5">IBR domain-containing protein</fullName>
    </recommendedName>
</protein>
<evidence type="ECO:0000313" key="6">
    <source>
        <dbReference type="EMBL" id="KAK0629037.1"/>
    </source>
</evidence>
<sequence>MVYNACRLTAVVSSITGDSWLNNIESPTWISCPISDCSDTLPIQNTQEMLKFLSDLKDPQIYEHINRFHIITRLRSAARQHSLPDVALRRAADLHTRLIDHGRMGFSLDSTDPQPEEVAILPLDTTDGPDALQIPFLTDMFLRTGQPPITNSSANLRPERRRTHTDTVAARLVAAEPRECLACTENLPEVVDDTLEDEFEWLQAIGDFSGSWALRIRTFPPMCTLPDCSEAHHLDLCRNCLDRSLRASLEARGPGGCDSLACPQGCGHTYSKQEVLFLATSTETRALYEKFRRLARIATLPNFRWCLAPGCGMGEVFDNDKKIPTLTRVSCSTCRAETCFSCQVP</sequence>
<gene>
    <name evidence="6" type="ORF">B0T17DRAFT_174626</name>
</gene>
<evidence type="ECO:0000256" key="4">
    <source>
        <dbReference type="ARBA" id="ARBA00022833"/>
    </source>
</evidence>